<accession>A0A6J4Q6D6</accession>
<feature type="compositionally biased region" description="Basic and acidic residues" evidence="1">
    <location>
        <begin position="81"/>
        <end position="91"/>
    </location>
</feature>
<dbReference type="AlphaFoldDB" id="A0A6J4Q6D6"/>
<feature type="compositionally biased region" description="Basic and acidic residues" evidence="1">
    <location>
        <begin position="99"/>
        <end position="110"/>
    </location>
</feature>
<feature type="non-terminal residue" evidence="2">
    <location>
        <position position="217"/>
    </location>
</feature>
<evidence type="ECO:0000313" key="2">
    <source>
        <dbReference type="EMBL" id="CAA9431903.1"/>
    </source>
</evidence>
<proteinExistence type="predicted"/>
<feature type="region of interest" description="Disordered" evidence="1">
    <location>
        <begin position="1"/>
        <end position="148"/>
    </location>
</feature>
<name>A0A6J4Q6D6_9ACTN</name>
<feature type="non-terminal residue" evidence="2">
    <location>
        <position position="1"/>
    </location>
</feature>
<evidence type="ECO:0000256" key="1">
    <source>
        <dbReference type="SAM" id="MobiDB-lite"/>
    </source>
</evidence>
<gene>
    <name evidence="2" type="ORF">AVDCRST_MAG03-3307</name>
</gene>
<protein>
    <submittedName>
        <fullName evidence="2">Uncharacterized protein</fullName>
    </submittedName>
</protein>
<reference evidence="2" key="1">
    <citation type="submission" date="2020-02" db="EMBL/GenBank/DDBJ databases">
        <authorList>
            <person name="Meier V. D."/>
        </authorList>
    </citation>
    <scope>NUCLEOTIDE SEQUENCE</scope>
    <source>
        <strain evidence="2">AVDCRST_MAG03</strain>
    </source>
</reference>
<feature type="compositionally biased region" description="Basic residues" evidence="1">
    <location>
        <begin position="1"/>
        <end position="30"/>
    </location>
</feature>
<feature type="compositionally biased region" description="Basic residues" evidence="1">
    <location>
        <begin position="63"/>
        <end position="78"/>
    </location>
</feature>
<dbReference type="EMBL" id="CADCUT010000200">
    <property type="protein sequence ID" value="CAA9431903.1"/>
    <property type="molecule type" value="Genomic_DNA"/>
</dbReference>
<sequence>DNDRDHRRRRGRKPDRARVNSKRIRDRHRQLAGTRDPGGPHRQAGPVGARRARRGGRGGGRFCGRRRTPQGRQRHTGRGARGQDRAGHEQLHGLARRAHPGDRLRREDGPRVAPGAAPHVEGRKGVHPHPGPASAERRPARRRPRPVGAFGLERLPRSRRARHAVVRAVRVRHRGQQPAERILAYRARPARVGQLGVAEPRGVGPQLETGEAHHYDV</sequence>
<organism evidence="2">
    <name type="scientific">uncultured Rubrobacteraceae bacterium</name>
    <dbReference type="NCBI Taxonomy" id="349277"/>
    <lineage>
        <taxon>Bacteria</taxon>
        <taxon>Bacillati</taxon>
        <taxon>Actinomycetota</taxon>
        <taxon>Rubrobacteria</taxon>
        <taxon>Rubrobacterales</taxon>
        <taxon>Rubrobacteraceae</taxon>
        <taxon>environmental samples</taxon>
    </lineage>
</organism>
<feature type="region of interest" description="Disordered" evidence="1">
    <location>
        <begin position="197"/>
        <end position="217"/>
    </location>
</feature>